<evidence type="ECO:0000313" key="2">
    <source>
        <dbReference type="EMBL" id="MFA0812663.1"/>
    </source>
</evidence>
<feature type="region of interest" description="Disordered" evidence="1">
    <location>
        <begin position="1"/>
        <end position="26"/>
    </location>
</feature>
<accession>A0ABV4P2S5</accession>
<dbReference type="RefSeq" id="WP_371840362.1">
    <property type="nucleotide sequence ID" value="NZ_JBGMEK010000050.1"/>
</dbReference>
<dbReference type="Proteomes" id="UP001569428">
    <property type="component" value="Unassembled WGS sequence"/>
</dbReference>
<organism evidence="2 3">
    <name type="scientific">Microbulbifer epialgicus</name>
    <dbReference type="NCBI Taxonomy" id="393907"/>
    <lineage>
        <taxon>Bacteria</taxon>
        <taxon>Pseudomonadati</taxon>
        <taxon>Pseudomonadota</taxon>
        <taxon>Gammaproteobacteria</taxon>
        <taxon>Cellvibrionales</taxon>
        <taxon>Microbulbiferaceae</taxon>
        <taxon>Microbulbifer</taxon>
    </lineage>
</organism>
<sequence length="63" mass="6908">MTATVYDFPKTETQRDTNRPSGYTGPIIAANQKCRRTVKAQLKPTLARPTQGNDWPPFGGDAA</sequence>
<reference evidence="2 3" key="1">
    <citation type="submission" date="2024-08" db="EMBL/GenBank/DDBJ databases">
        <authorList>
            <person name="Ishaq N."/>
        </authorList>
    </citation>
    <scope>NUCLEOTIDE SEQUENCE [LARGE SCALE GENOMIC DNA]</scope>
    <source>
        <strain evidence="2 3">DSM 18651</strain>
    </source>
</reference>
<evidence type="ECO:0000313" key="3">
    <source>
        <dbReference type="Proteomes" id="UP001569428"/>
    </source>
</evidence>
<feature type="region of interest" description="Disordered" evidence="1">
    <location>
        <begin position="44"/>
        <end position="63"/>
    </location>
</feature>
<feature type="compositionally biased region" description="Basic and acidic residues" evidence="1">
    <location>
        <begin position="9"/>
        <end position="18"/>
    </location>
</feature>
<keyword evidence="3" id="KW-1185">Reference proteome</keyword>
<protein>
    <submittedName>
        <fullName evidence="2">Uncharacterized protein</fullName>
    </submittedName>
</protein>
<comment type="caution">
    <text evidence="2">The sequence shown here is derived from an EMBL/GenBank/DDBJ whole genome shotgun (WGS) entry which is preliminary data.</text>
</comment>
<evidence type="ECO:0000256" key="1">
    <source>
        <dbReference type="SAM" id="MobiDB-lite"/>
    </source>
</evidence>
<gene>
    <name evidence="2" type="ORF">ACCI49_17250</name>
</gene>
<name>A0ABV4P2S5_9GAMM</name>
<proteinExistence type="predicted"/>
<dbReference type="EMBL" id="JBGMEK010000050">
    <property type="protein sequence ID" value="MFA0812663.1"/>
    <property type="molecule type" value="Genomic_DNA"/>
</dbReference>